<dbReference type="Pfam" id="PF01076">
    <property type="entry name" value="Mob_Pre"/>
    <property type="match status" value="1"/>
</dbReference>
<reference evidence="4" key="1">
    <citation type="submission" date="2019-04" db="EMBL/GenBank/DDBJ databases">
        <title>Evolution of Biomass-Degrading Anaerobic Consortia Revealed by Metagenomics.</title>
        <authorList>
            <person name="Peng X."/>
        </authorList>
    </citation>
    <scope>NUCLEOTIDE SEQUENCE</scope>
    <source>
        <strain evidence="4">SIG311</strain>
    </source>
</reference>
<evidence type="ECO:0000313" key="5">
    <source>
        <dbReference type="Proteomes" id="UP000766246"/>
    </source>
</evidence>
<evidence type="ECO:0000256" key="1">
    <source>
        <dbReference type="ARBA" id="ARBA00010657"/>
    </source>
</evidence>
<proteinExistence type="inferred from homology"/>
<dbReference type="Proteomes" id="UP000766246">
    <property type="component" value="Unassembled WGS sequence"/>
</dbReference>
<dbReference type="Gene3D" id="3.30.930.30">
    <property type="match status" value="1"/>
</dbReference>
<dbReference type="AlphaFoldDB" id="A0A927YLE1"/>
<name>A0A927YLE1_9FIRM</name>
<comment type="similarity">
    <text evidence="1">Belongs to the plasmid mobilization pre family.</text>
</comment>
<feature type="coiled-coil region" evidence="2">
    <location>
        <begin position="242"/>
        <end position="304"/>
    </location>
</feature>
<dbReference type="GO" id="GO:0006310">
    <property type="term" value="P:DNA recombination"/>
    <property type="evidence" value="ECO:0007669"/>
    <property type="project" value="InterPro"/>
</dbReference>
<comment type="caution">
    <text evidence="4">The sequence shown here is derived from an EMBL/GenBank/DDBJ whole genome shotgun (WGS) entry which is preliminary data.</text>
</comment>
<feature type="region of interest" description="Disordered" evidence="3">
    <location>
        <begin position="410"/>
        <end position="430"/>
    </location>
</feature>
<dbReference type="GO" id="GO:0003677">
    <property type="term" value="F:DNA binding"/>
    <property type="evidence" value="ECO:0007669"/>
    <property type="project" value="InterPro"/>
</dbReference>
<evidence type="ECO:0000256" key="3">
    <source>
        <dbReference type="SAM" id="MobiDB-lite"/>
    </source>
</evidence>
<feature type="region of interest" description="Disordered" evidence="3">
    <location>
        <begin position="1"/>
        <end position="24"/>
    </location>
</feature>
<keyword evidence="2" id="KW-0175">Coiled coil</keyword>
<accession>A0A927YLE1</accession>
<organism evidence="4 5">
    <name type="scientific">Pseudobutyrivibrio ruminis</name>
    <dbReference type="NCBI Taxonomy" id="46206"/>
    <lineage>
        <taxon>Bacteria</taxon>
        <taxon>Bacillati</taxon>
        <taxon>Bacillota</taxon>
        <taxon>Clostridia</taxon>
        <taxon>Lachnospirales</taxon>
        <taxon>Lachnospiraceae</taxon>
        <taxon>Pseudobutyrivibrio</taxon>
    </lineage>
</organism>
<gene>
    <name evidence="4" type="ORF">E7272_06825</name>
</gene>
<evidence type="ECO:0000313" key="4">
    <source>
        <dbReference type="EMBL" id="MBE5919545.1"/>
    </source>
</evidence>
<dbReference type="EMBL" id="SVER01000014">
    <property type="protein sequence ID" value="MBE5919545.1"/>
    <property type="molecule type" value="Genomic_DNA"/>
</dbReference>
<protein>
    <submittedName>
        <fullName evidence="4">Serine/arginine repetitive matrix protein 2</fullName>
    </submittedName>
</protein>
<sequence length="430" mass="50738">MRVSRHNGRAGKNGTYNPKHNDREFDVENSEDINEEMTPYNVYWNCIDRIPVRHMDRDEHWHSFTEVEKGFYALLYKDYLEGQNARHIASRHKERCRTMDDLRTNKMTCPEETVYQIGNIDGTVDYGVLLEVAAEFFNTIQERYGDHVHILNWSLHLDESTPHIHERHVFDVINKYGERQPKQEQALKEMGFELPDPSKKQGKFNNRKMSYDAECRKLFLEICHKHGLQIEEEPIYGGKQYLEKKEFIIEKLNANYKELQEKFQKMDAMYNDVIAENEKLTAINEKLEIKIEDMESLVKEVSDIAYDKACETIVDEIVDRVRTEENDEIEKYKRWISSEKCKVPSKVKPLIIKHLDGVNNLLIRLKDKVVDRIKTSLKSIEKRTALTNQVVNAARPSIVEKLKKRQAEIDSIERNAINPKERPVKREESR</sequence>
<evidence type="ECO:0000256" key="2">
    <source>
        <dbReference type="SAM" id="Coils"/>
    </source>
</evidence>
<dbReference type="InterPro" id="IPR001668">
    <property type="entry name" value="Mob_Pre"/>
</dbReference>